<dbReference type="Pfam" id="PF00520">
    <property type="entry name" value="Ion_trans"/>
    <property type="match status" value="1"/>
</dbReference>
<keyword evidence="4 5" id="KW-0472">Membrane</keyword>
<dbReference type="Gene3D" id="1.20.120.350">
    <property type="entry name" value="Voltage-gated potassium channels. Chain C"/>
    <property type="match status" value="1"/>
</dbReference>
<proteinExistence type="predicted"/>
<dbReference type="Proteomes" id="UP000604046">
    <property type="component" value="Unassembled WGS sequence"/>
</dbReference>
<feature type="transmembrane region" description="Helical" evidence="5">
    <location>
        <begin position="166"/>
        <end position="188"/>
    </location>
</feature>
<evidence type="ECO:0000259" key="6">
    <source>
        <dbReference type="Pfam" id="PF00520"/>
    </source>
</evidence>
<gene>
    <name evidence="7" type="primary">CACNA1S</name>
    <name evidence="7" type="ORF">SNAT2548_LOCUS11222</name>
</gene>
<accession>A0A812LGF2</accession>
<keyword evidence="2 5" id="KW-0812">Transmembrane</keyword>
<evidence type="ECO:0000256" key="1">
    <source>
        <dbReference type="ARBA" id="ARBA00004141"/>
    </source>
</evidence>
<feature type="transmembrane region" description="Helical" evidence="5">
    <location>
        <begin position="21"/>
        <end position="43"/>
    </location>
</feature>
<dbReference type="OrthoDB" id="431007at2759"/>
<dbReference type="AlphaFoldDB" id="A0A812LGF2"/>
<dbReference type="InterPro" id="IPR005821">
    <property type="entry name" value="Ion_trans_dom"/>
</dbReference>
<feature type="transmembrane region" description="Helical" evidence="5">
    <location>
        <begin position="55"/>
        <end position="78"/>
    </location>
</feature>
<evidence type="ECO:0000256" key="5">
    <source>
        <dbReference type="SAM" id="Phobius"/>
    </source>
</evidence>
<evidence type="ECO:0000256" key="2">
    <source>
        <dbReference type="ARBA" id="ARBA00022692"/>
    </source>
</evidence>
<reference evidence="7" key="1">
    <citation type="submission" date="2021-02" db="EMBL/GenBank/DDBJ databases">
        <authorList>
            <person name="Dougan E. K."/>
            <person name="Rhodes N."/>
            <person name="Thang M."/>
            <person name="Chan C."/>
        </authorList>
    </citation>
    <scope>NUCLEOTIDE SEQUENCE</scope>
</reference>
<evidence type="ECO:0000313" key="8">
    <source>
        <dbReference type="Proteomes" id="UP000604046"/>
    </source>
</evidence>
<feature type="non-terminal residue" evidence="7">
    <location>
        <position position="1"/>
    </location>
</feature>
<feature type="non-terminal residue" evidence="7">
    <location>
        <position position="244"/>
    </location>
</feature>
<dbReference type="InterPro" id="IPR027359">
    <property type="entry name" value="Volt_channel_dom_sf"/>
</dbReference>
<dbReference type="SUPFAM" id="SSF81324">
    <property type="entry name" value="Voltage-gated potassium channels"/>
    <property type="match status" value="1"/>
</dbReference>
<keyword evidence="8" id="KW-1185">Reference proteome</keyword>
<protein>
    <submittedName>
        <fullName evidence="7">CACNA1S protein</fullName>
    </submittedName>
</protein>
<dbReference type="GO" id="GO:0005216">
    <property type="term" value="F:monoatomic ion channel activity"/>
    <property type="evidence" value="ECO:0007669"/>
    <property type="project" value="InterPro"/>
</dbReference>
<dbReference type="EMBL" id="CAJNDS010000994">
    <property type="protein sequence ID" value="CAE7243012.1"/>
    <property type="molecule type" value="Genomic_DNA"/>
</dbReference>
<comment type="subcellular location">
    <subcellularLocation>
        <location evidence="1">Membrane</location>
        <topology evidence="1">Multi-pass membrane protein</topology>
    </subcellularLocation>
</comment>
<dbReference type="PANTHER" id="PTHR46726:SF1">
    <property type="entry name" value="TWO-PORE CALCIUM CHANNEL 3"/>
    <property type="match status" value="1"/>
</dbReference>
<name>A0A812LGF2_9DINO</name>
<dbReference type="GO" id="GO:0016020">
    <property type="term" value="C:membrane"/>
    <property type="evidence" value="ECO:0007669"/>
    <property type="project" value="UniProtKB-SubCell"/>
</dbReference>
<comment type="caution">
    <text evidence="7">The sequence shown here is derived from an EMBL/GenBank/DDBJ whole genome shotgun (WGS) entry which is preliminary data.</text>
</comment>
<dbReference type="PANTHER" id="PTHR46726">
    <property type="entry name" value="TWO PORE CHANNEL 3"/>
    <property type="match status" value="1"/>
</dbReference>
<keyword evidence="3 5" id="KW-1133">Transmembrane helix</keyword>
<evidence type="ECO:0000256" key="4">
    <source>
        <dbReference type="ARBA" id="ARBA00023136"/>
    </source>
</evidence>
<feature type="domain" description="Ion transport" evidence="6">
    <location>
        <begin position="21"/>
        <end position="241"/>
    </location>
</feature>
<organism evidence="7 8">
    <name type="scientific">Symbiodinium natans</name>
    <dbReference type="NCBI Taxonomy" id="878477"/>
    <lineage>
        <taxon>Eukaryota</taxon>
        <taxon>Sar</taxon>
        <taxon>Alveolata</taxon>
        <taxon>Dinophyceae</taxon>
        <taxon>Suessiales</taxon>
        <taxon>Symbiodiniaceae</taxon>
        <taxon>Symbiodinium</taxon>
    </lineage>
</organism>
<dbReference type="Gene3D" id="1.10.287.70">
    <property type="match status" value="1"/>
</dbReference>
<evidence type="ECO:0000256" key="3">
    <source>
        <dbReference type="ARBA" id="ARBA00022989"/>
    </source>
</evidence>
<sequence length="244" mass="27686">ASRTQSMSQCRKIVKRVITSTWFECFAMVMIMLHSLFIGLQINHLAVTLNPDAGIFWRSIDLGFGTFFGLEVCVRLYVYQLRFFTMHGCAWNILDFVVSALQMFEEIVALTASSSDLEMAQSGVMRVMRILRGVKVMRLIRAVRYADELQLVVSCLLLSLRTFMWALSLLVMTIYVMAIYVTQAVYVYRLENPPGESPATDLANERLEEFWGRGLLISMLSVFQALTGGVDWGDVCAPLIDYIS</sequence>
<evidence type="ECO:0000313" key="7">
    <source>
        <dbReference type="EMBL" id="CAE7243012.1"/>
    </source>
</evidence>